<dbReference type="Proteomes" id="UP000078237">
    <property type="component" value="Unassembled WGS sequence"/>
</dbReference>
<organism evidence="2 3">
    <name type="scientific">Madurella mycetomatis</name>
    <dbReference type="NCBI Taxonomy" id="100816"/>
    <lineage>
        <taxon>Eukaryota</taxon>
        <taxon>Fungi</taxon>
        <taxon>Dikarya</taxon>
        <taxon>Ascomycota</taxon>
        <taxon>Pezizomycotina</taxon>
        <taxon>Sordariomycetes</taxon>
        <taxon>Sordariomycetidae</taxon>
        <taxon>Sordariales</taxon>
        <taxon>Sordariales incertae sedis</taxon>
        <taxon>Madurella</taxon>
    </lineage>
</organism>
<evidence type="ECO:0000313" key="3">
    <source>
        <dbReference type="Proteomes" id="UP000078237"/>
    </source>
</evidence>
<dbReference type="EMBL" id="LCTW02000262">
    <property type="protein sequence ID" value="KXX75559.1"/>
    <property type="molecule type" value="Genomic_DNA"/>
</dbReference>
<sequence length="523" mass="57425">MEPLQLVSATSLVEWNPLRAPGNRPGVSLAVWSGAHRYSGARRGFPMLLKSNLRTAQIGPRQVIGHLGDTTLTAAAMALFPDFGSWLLRSVRGDSFVDSPVLAVERLKSQPRPIQDADKDTLAGAILTMGSSLHLALHMLLELLPEDKSRERLGEVLCPTLGQLLVSLQTTLSSFEPNSAHQTTAAAQPAAVRTPKRTPDESPSNGGTHRQPPGTKTPKATRTLVPTECHAGSPIRGRQPQHIRSSTESFPPLEDGSVAHQLRMEIHERSSVALVKALQAEMRVQAAIRVAVESLEFAEGQLRLVKEINQLHGGTFDILQKHFYEGYNRLLLRALELERQEFGLPDRDNVNSAASALSRQRRPHNETREPAATSLRQRQSISFQSTQPAPRTVAAVWAPAALDTSSERRPLARRNTIQGIKQEDARTSRAKPPLKRRLSLAEELAMVGEEDSENGYQEETSEMASSESCGSDLESGNESQEMIARCDESEEYSTNGESLGESLGEESDSDSEKGNQWIDEKIR</sequence>
<comment type="caution">
    <text evidence="2">The sequence shown here is derived from an EMBL/GenBank/DDBJ whole genome shotgun (WGS) entry which is preliminary data.</text>
</comment>
<dbReference type="AlphaFoldDB" id="A0A175VWL2"/>
<reference evidence="2 3" key="1">
    <citation type="journal article" date="2016" name="Genome Announc.">
        <title>Genome Sequence of Madurella mycetomatis mm55, Isolated from a Human Mycetoma Case in Sudan.</title>
        <authorList>
            <person name="Smit S."/>
            <person name="Derks M.F."/>
            <person name="Bervoets S."/>
            <person name="Fahal A."/>
            <person name="van Leeuwen W."/>
            <person name="van Belkum A."/>
            <person name="van de Sande W.W."/>
        </authorList>
    </citation>
    <scope>NUCLEOTIDE SEQUENCE [LARGE SCALE GENOMIC DNA]</scope>
    <source>
        <strain evidence="3">mm55</strain>
    </source>
</reference>
<feature type="compositionally biased region" description="Polar residues" evidence="1">
    <location>
        <begin position="374"/>
        <end position="387"/>
    </location>
</feature>
<feature type="region of interest" description="Disordered" evidence="1">
    <location>
        <begin position="404"/>
        <end position="436"/>
    </location>
</feature>
<feature type="region of interest" description="Disordered" evidence="1">
    <location>
        <begin position="354"/>
        <end position="387"/>
    </location>
</feature>
<feature type="compositionally biased region" description="Basic and acidic residues" evidence="1">
    <location>
        <begin position="510"/>
        <end position="523"/>
    </location>
</feature>
<accession>A0A175VWL2</accession>
<dbReference type="OrthoDB" id="4586242at2759"/>
<dbReference type="VEuPathDB" id="FungiDB:MMYC01_208797"/>
<protein>
    <submittedName>
        <fullName evidence="2">Uncharacterized protein</fullName>
    </submittedName>
</protein>
<keyword evidence="3" id="KW-1185">Reference proteome</keyword>
<feature type="region of interest" description="Disordered" evidence="1">
    <location>
        <begin position="177"/>
        <end position="253"/>
    </location>
</feature>
<proteinExistence type="predicted"/>
<feature type="compositionally biased region" description="Low complexity" evidence="1">
    <location>
        <begin position="177"/>
        <end position="191"/>
    </location>
</feature>
<evidence type="ECO:0000313" key="2">
    <source>
        <dbReference type="EMBL" id="KXX75559.1"/>
    </source>
</evidence>
<gene>
    <name evidence="2" type="ORF">MMYC01_208797</name>
</gene>
<feature type="region of interest" description="Disordered" evidence="1">
    <location>
        <begin position="448"/>
        <end position="523"/>
    </location>
</feature>
<name>A0A175VWL2_9PEZI</name>
<feature type="compositionally biased region" description="Polar residues" evidence="1">
    <location>
        <begin position="454"/>
        <end position="480"/>
    </location>
</feature>
<evidence type="ECO:0000256" key="1">
    <source>
        <dbReference type="SAM" id="MobiDB-lite"/>
    </source>
</evidence>